<gene>
    <name evidence="2" type="ORF">LARSCL_LOCUS4250</name>
</gene>
<keyword evidence="1" id="KW-1133">Transmembrane helix</keyword>
<keyword evidence="1" id="KW-0472">Membrane</keyword>
<name>A0AAV1ZA78_9ARAC</name>
<accession>A0AAV1ZA78</accession>
<evidence type="ECO:0000313" key="3">
    <source>
        <dbReference type="Proteomes" id="UP001497382"/>
    </source>
</evidence>
<organism evidence="2 3">
    <name type="scientific">Larinioides sclopetarius</name>
    <dbReference type="NCBI Taxonomy" id="280406"/>
    <lineage>
        <taxon>Eukaryota</taxon>
        <taxon>Metazoa</taxon>
        <taxon>Ecdysozoa</taxon>
        <taxon>Arthropoda</taxon>
        <taxon>Chelicerata</taxon>
        <taxon>Arachnida</taxon>
        <taxon>Araneae</taxon>
        <taxon>Araneomorphae</taxon>
        <taxon>Entelegynae</taxon>
        <taxon>Araneoidea</taxon>
        <taxon>Araneidae</taxon>
        <taxon>Larinioides</taxon>
    </lineage>
</organism>
<comment type="caution">
    <text evidence="2">The sequence shown here is derived from an EMBL/GenBank/DDBJ whole genome shotgun (WGS) entry which is preliminary data.</text>
</comment>
<proteinExistence type="predicted"/>
<keyword evidence="1" id="KW-0812">Transmembrane</keyword>
<evidence type="ECO:0000313" key="2">
    <source>
        <dbReference type="EMBL" id="CAL1268579.1"/>
    </source>
</evidence>
<protein>
    <submittedName>
        <fullName evidence="2">Uncharacterized protein</fullName>
    </submittedName>
</protein>
<feature type="transmembrane region" description="Helical" evidence="1">
    <location>
        <begin position="39"/>
        <end position="65"/>
    </location>
</feature>
<dbReference type="Proteomes" id="UP001497382">
    <property type="component" value="Unassembled WGS sequence"/>
</dbReference>
<dbReference type="AlphaFoldDB" id="A0AAV1ZA78"/>
<reference evidence="2 3" key="1">
    <citation type="submission" date="2024-04" db="EMBL/GenBank/DDBJ databases">
        <authorList>
            <person name="Rising A."/>
            <person name="Reimegard J."/>
            <person name="Sonavane S."/>
            <person name="Akerstrom W."/>
            <person name="Nylinder S."/>
            <person name="Hedman E."/>
            <person name="Kallberg Y."/>
        </authorList>
    </citation>
    <scope>NUCLEOTIDE SEQUENCE [LARGE SCALE GENOMIC DNA]</scope>
</reference>
<evidence type="ECO:0000256" key="1">
    <source>
        <dbReference type="SAM" id="Phobius"/>
    </source>
</evidence>
<sequence>MKLMQGWMEIVNYGFVYYALDGEVSANLRNGIKYYNDGIILQSVSFSLCALFIASSSIQIFLSYIGPGQLRLYRSSILQNTRLPQSIVSSSVTSSNERHAFGGPLEGAHEKLHFEFENARNSIRRHSKARLPKKGLRVESSPRAGKIATTTLPVLHRSSSAGDDHLFEESFYLSHDSEIVTCPSQERKRDMTAYVTAPVKRLMAVS</sequence>
<dbReference type="EMBL" id="CAXIEN010000034">
    <property type="protein sequence ID" value="CAL1268579.1"/>
    <property type="molecule type" value="Genomic_DNA"/>
</dbReference>
<keyword evidence="3" id="KW-1185">Reference proteome</keyword>